<evidence type="ECO:0000313" key="1">
    <source>
        <dbReference type="EMBL" id="KIL77485.1"/>
    </source>
</evidence>
<name>A0ABR5ARV4_BACBA</name>
<sequence>MLALTGGGNSLDYDEPEEAGYSFQLNKTEKGVRIRLSEPLLLTS</sequence>
<comment type="caution">
    <text evidence="1">The sequence shown here is derived from an EMBL/GenBank/DDBJ whole genome shotgun (WGS) entry which is preliminary data.</text>
</comment>
<keyword evidence="2" id="KW-1185">Reference proteome</keyword>
<proteinExistence type="predicted"/>
<gene>
    <name evidence="1" type="ORF">SD77_1471</name>
</gene>
<organism evidence="1 2">
    <name type="scientific">Bacillus badius</name>
    <dbReference type="NCBI Taxonomy" id="1455"/>
    <lineage>
        <taxon>Bacteria</taxon>
        <taxon>Bacillati</taxon>
        <taxon>Bacillota</taxon>
        <taxon>Bacilli</taxon>
        <taxon>Bacillales</taxon>
        <taxon>Bacillaceae</taxon>
        <taxon>Pseudobacillus</taxon>
    </lineage>
</organism>
<dbReference type="Proteomes" id="UP000031982">
    <property type="component" value="Unassembled WGS sequence"/>
</dbReference>
<accession>A0ABR5ARV4</accession>
<evidence type="ECO:0000313" key="2">
    <source>
        <dbReference type="Proteomes" id="UP000031982"/>
    </source>
</evidence>
<protein>
    <submittedName>
        <fullName evidence="1">Uncharacterized protein</fullName>
    </submittedName>
</protein>
<dbReference type="EMBL" id="JXLP01000014">
    <property type="protein sequence ID" value="KIL77485.1"/>
    <property type="molecule type" value="Genomic_DNA"/>
</dbReference>
<reference evidence="1 2" key="1">
    <citation type="submission" date="2015-01" db="EMBL/GenBank/DDBJ databases">
        <title>Genome Assembly of Bacillus badius MTCC 1458.</title>
        <authorList>
            <person name="Verma A."/>
            <person name="Khatri I."/>
            <person name="Mual P."/>
            <person name="Subramanian S."/>
            <person name="Krishnamurthi S."/>
        </authorList>
    </citation>
    <scope>NUCLEOTIDE SEQUENCE [LARGE SCALE GENOMIC DNA]</scope>
    <source>
        <strain evidence="1 2">MTCC 1458</strain>
    </source>
</reference>